<dbReference type="EMBL" id="CP042425">
    <property type="protein sequence ID" value="QEL14925.1"/>
    <property type="molecule type" value="Genomic_DNA"/>
</dbReference>
<gene>
    <name evidence="1" type="ORF">PX52LOC_01826</name>
</gene>
<name>A0A5C1A8T5_9BACT</name>
<proteinExistence type="predicted"/>
<dbReference type="OrthoDB" id="9800666at2"/>
<protein>
    <submittedName>
        <fullName evidence="1">Uncharacterized protein</fullName>
    </submittedName>
</protein>
<evidence type="ECO:0000313" key="2">
    <source>
        <dbReference type="Proteomes" id="UP000324974"/>
    </source>
</evidence>
<dbReference type="AlphaFoldDB" id="A0A5C1A8T5"/>
<accession>A0A5C1A8T5</accession>
<organism evidence="1 2">
    <name type="scientific">Limnoglobus roseus</name>
    <dbReference type="NCBI Taxonomy" id="2598579"/>
    <lineage>
        <taxon>Bacteria</taxon>
        <taxon>Pseudomonadati</taxon>
        <taxon>Planctomycetota</taxon>
        <taxon>Planctomycetia</taxon>
        <taxon>Gemmatales</taxon>
        <taxon>Gemmataceae</taxon>
        <taxon>Limnoglobus</taxon>
    </lineage>
</organism>
<keyword evidence="2" id="KW-1185">Reference proteome</keyword>
<sequence>MSTDDDSNPLGPAVRLVRAAVELGGRATDAGDAAGAYDLFACAARLVRRVRGLSEVADFRLERALDEAEADSDPDVIREAFESLLPDDDEPPAVPDDPLAAVQRFIQMAISIGAPAYNLDDRQGCYDVYSCTARMILATLTGADAARTRLREALDVCDTLDDSDKQAWAMRHGFDAVLEMGGPTGPALAPSEVRQLLAAAISIGAPAFNLGDSRGCYEVYGCTARLLVNSVSVPDEIKARLRKALEEAAVLPEVARQAWVMRHAFDAVLGGSTSEPEE</sequence>
<reference evidence="2" key="1">
    <citation type="submission" date="2019-08" db="EMBL/GenBank/DDBJ databases">
        <title>Limnoglobus roseus gen. nov., sp. nov., a novel freshwater planctomycete with a giant genome from the family Gemmataceae.</title>
        <authorList>
            <person name="Kulichevskaya I.S."/>
            <person name="Naumoff D.G."/>
            <person name="Miroshnikov K."/>
            <person name="Ivanova A."/>
            <person name="Philippov D.A."/>
            <person name="Hakobyan A."/>
            <person name="Rijpstra I.C."/>
            <person name="Sinninghe Damste J.S."/>
            <person name="Liesack W."/>
            <person name="Dedysh S.N."/>
        </authorList>
    </citation>
    <scope>NUCLEOTIDE SEQUENCE [LARGE SCALE GENOMIC DNA]</scope>
    <source>
        <strain evidence="2">PX52</strain>
    </source>
</reference>
<dbReference type="RefSeq" id="WP_149109782.1">
    <property type="nucleotide sequence ID" value="NZ_CP042425.1"/>
</dbReference>
<dbReference type="KEGG" id="lrs:PX52LOC_01826"/>
<dbReference type="Proteomes" id="UP000324974">
    <property type="component" value="Chromosome"/>
</dbReference>
<evidence type="ECO:0000313" key="1">
    <source>
        <dbReference type="EMBL" id="QEL14925.1"/>
    </source>
</evidence>